<dbReference type="InterPro" id="IPR016169">
    <property type="entry name" value="FAD-bd_PCMH_sub2"/>
</dbReference>
<dbReference type="InterPro" id="IPR016164">
    <property type="entry name" value="FAD-linked_Oxase-like_C"/>
</dbReference>
<dbReference type="InterPro" id="IPR036318">
    <property type="entry name" value="FAD-bd_PCMH-like_sf"/>
</dbReference>
<dbReference type="SUPFAM" id="SSF56176">
    <property type="entry name" value="FAD-binding/transporter-associated domain-like"/>
    <property type="match status" value="1"/>
</dbReference>
<evidence type="ECO:0000313" key="10">
    <source>
        <dbReference type="Proteomes" id="UP000317496"/>
    </source>
</evidence>
<evidence type="ECO:0000256" key="4">
    <source>
        <dbReference type="ARBA" id="ARBA00022827"/>
    </source>
</evidence>
<evidence type="ECO:0000256" key="1">
    <source>
        <dbReference type="ARBA" id="ARBA00001974"/>
    </source>
</evidence>
<dbReference type="PANTHER" id="PTHR11748">
    <property type="entry name" value="D-LACTATE DEHYDROGENASE"/>
    <property type="match status" value="1"/>
</dbReference>
<dbReference type="KEGG" id="fer:FNB15_13400"/>
<evidence type="ECO:0000256" key="6">
    <source>
        <dbReference type="ARBA" id="ARBA00023002"/>
    </source>
</evidence>
<dbReference type="GO" id="GO:0008720">
    <property type="term" value="F:D-lactate dehydrogenase (NAD+) activity"/>
    <property type="evidence" value="ECO:0007669"/>
    <property type="project" value="TreeGrafter"/>
</dbReference>
<feature type="domain" description="FAD-binding PCMH-type" evidence="8">
    <location>
        <begin position="49"/>
        <end position="226"/>
    </location>
</feature>
<dbReference type="Pfam" id="PF01565">
    <property type="entry name" value="FAD_binding_4"/>
    <property type="match status" value="1"/>
</dbReference>
<dbReference type="Proteomes" id="UP000317496">
    <property type="component" value="Chromosome"/>
</dbReference>
<evidence type="ECO:0000256" key="5">
    <source>
        <dbReference type="ARBA" id="ARBA00022946"/>
    </source>
</evidence>
<dbReference type="GO" id="GO:0071949">
    <property type="term" value="F:FAD binding"/>
    <property type="evidence" value="ECO:0007669"/>
    <property type="project" value="InterPro"/>
</dbReference>
<dbReference type="InterPro" id="IPR004113">
    <property type="entry name" value="FAD-bd_oxidored_4_C"/>
</dbReference>
<evidence type="ECO:0000256" key="7">
    <source>
        <dbReference type="ARBA" id="ARBA00038897"/>
    </source>
</evidence>
<dbReference type="Gene3D" id="1.10.45.10">
    <property type="entry name" value="Vanillyl-alcohol Oxidase, Chain A, domain 4"/>
    <property type="match status" value="1"/>
</dbReference>
<dbReference type="Pfam" id="PF02913">
    <property type="entry name" value="FAD-oxidase_C"/>
    <property type="match status" value="1"/>
</dbReference>
<dbReference type="EMBL" id="CP041636">
    <property type="protein sequence ID" value="QDO98203.1"/>
    <property type="molecule type" value="Genomic_DNA"/>
</dbReference>
<evidence type="ECO:0000259" key="8">
    <source>
        <dbReference type="PROSITE" id="PS51387"/>
    </source>
</evidence>
<dbReference type="RefSeq" id="WP_144069184.1">
    <property type="nucleotide sequence ID" value="NZ_CP041636.1"/>
</dbReference>
<dbReference type="PROSITE" id="PS51387">
    <property type="entry name" value="FAD_PCMH"/>
    <property type="match status" value="1"/>
</dbReference>
<keyword evidence="4" id="KW-0274">FAD</keyword>
<dbReference type="InterPro" id="IPR006094">
    <property type="entry name" value="Oxid_FAD_bind_N"/>
</dbReference>
<name>A0A516H349_9PROT</name>
<keyword evidence="5" id="KW-0809">Transit peptide</keyword>
<dbReference type="PANTHER" id="PTHR11748:SF111">
    <property type="entry name" value="D-LACTATE DEHYDROGENASE, MITOCHONDRIAL-RELATED"/>
    <property type="match status" value="1"/>
</dbReference>
<keyword evidence="3" id="KW-0285">Flavoprotein</keyword>
<dbReference type="FunFam" id="3.30.70.2740:FF:000001">
    <property type="entry name" value="D-lactate dehydrogenase mitochondrial"/>
    <property type="match status" value="1"/>
</dbReference>
<keyword evidence="10" id="KW-1185">Reference proteome</keyword>
<accession>A0A516H349</accession>
<proteinExistence type="inferred from homology"/>
<comment type="cofactor">
    <cofactor evidence="1">
        <name>FAD</name>
        <dbReference type="ChEBI" id="CHEBI:57692"/>
    </cofactor>
</comment>
<evidence type="ECO:0000313" key="9">
    <source>
        <dbReference type="EMBL" id="QDO98203.1"/>
    </source>
</evidence>
<gene>
    <name evidence="9" type="ORF">FNB15_13400</name>
</gene>
<dbReference type="Gene3D" id="3.30.465.10">
    <property type="match status" value="1"/>
</dbReference>
<dbReference type="AlphaFoldDB" id="A0A516H349"/>
<organism evidence="9 10">
    <name type="scientific">Ferrovibrio terrae</name>
    <dbReference type="NCBI Taxonomy" id="2594003"/>
    <lineage>
        <taxon>Bacteria</taxon>
        <taxon>Pseudomonadati</taxon>
        <taxon>Pseudomonadota</taxon>
        <taxon>Alphaproteobacteria</taxon>
        <taxon>Rhodospirillales</taxon>
        <taxon>Rhodospirillaceae</taxon>
        <taxon>Ferrovibrio</taxon>
    </lineage>
</organism>
<dbReference type="GO" id="GO:0004458">
    <property type="term" value="F:D-lactate dehydrogenase (cytochrome) activity"/>
    <property type="evidence" value="ECO:0007669"/>
    <property type="project" value="UniProtKB-EC"/>
</dbReference>
<dbReference type="OrthoDB" id="9815648at2"/>
<dbReference type="InterPro" id="IPR016171">
    <property type="entry name" value="Vanillyl_alc_oxidase_C-sub2"/>
</dbReference>
<dbReference type="FunFam" id="1.10.45.10:FF:000001">
    <property type="entry name" value="D-lactate dehydrogenase mitochondrial"/>
    <property type="match status" value="1"/>
</dbReference>
<protein>
    <recommendedName>
        <fullName evidence="7">D-lactate dehydrogenase (cytochrome)</fullName>
        <ecNumber evidence="7">1.1.2.4</ecNumber>
    </recommendedName>
</protein>
<keyword evidence="6" id="KW-0560">Oxidoreductase</keyword>
<dbReference type="FunFam" id="3.30.465.10:FF:000014">
    <property type="entry name" value="D-lactate dehydrogenase (Cytochrome), putative"/>
    <property type="match status" value="1"/>
</dbReference>
<evidence type="ECO:0000256" key="3">
    <source>
        <dbReference type="ARBA" id="ARBA00022630"/>
    </source>
</evidence>
<evidence type="ECO:0000256" key="2">
    <source>
        <dbReference type="ARBA" id="ARBA00008000"/>
    </source>
</evidence>
<dbReference type="Gene3D" id="3.30.70.2740">
    <property type="match status" value="1"/>
</dbReference>
<sequence length="469" mass="50276">MAPVAAAQPRLTPAATQAALDALKQLLGDRFSAAQVVRDQHGRDESWAMPLPPDAVVFPHSTEEVVEVVKICAAHGLPIIPYGAGTSLEGHVTAVQGGVSIDLMQMNRILQVNAEDLDVVVQPGVRRKQLNEYLRDTGLFFPIDPGADASIGGMVSTRASGTNAVRYGTMRENVLALTVVMADGRVIRTSKRAKKSAAGYDLTRLYIGSEGTLGIITEITVKLYGIPEAMAAATCSFASLEGAVNSVIQTIQAGIPVARIELLDDVQARAINEYSKLSLPVQNMLMLEFHGSEAGVAEQAEMVQAIASEHGGEGFQWATKAEDRAKMWEARHAAAYACKALRKGCEIMATDVCVPISRLTECILETKDDVVKTGLTAPLVGHVGDGNFHLSVVVDRSNPQEVATVEEFSERLVHRALRMEGTCTGEHGIGRGKMKYLTAEHGEAVAVMRAIKKALDPDNLMNPGKIFSI</sequence>
<reference evidence="9 10" key="1">
    <citation type="submission" date="2019-07" db="EMBL/GenBank/DDBJ databases">
        <title>Genome sequencing for Ferrovibrio sp. K5.</title>
        <authorList>
            <person name="Park S.-J."/>
        </authorList>
    </citation>
    <scope>NUCLEOTIDE SEQUENCE [LARGE SCALE GENOMIC DNA]</scope>
    <source>
        <strain evidence="9 10">K5</strain>
    </source>
</reference>
<comment type="similarity">
    <text evidence="2">Belongs to the FAD-binding oxidoreductase/transferase type 4 family.</text>
</comment>
<dbReference type="EC" id="1.1.2.4" evidence="7"/>
<dbReference type="InterPro" id="IPR016166">
    <property type="entry name" value="FAD-bd_PCMH"/>
</dbReference>
<dbReference type="GO" id="GO:1903457">
    <property type="term" value="P:lactate catabolic process"/>
    <property type="evidence" value="ECO:0007669"/>
    <property type="project" value="TreeGrafter"/>
</dbReference>
<dbReference type="FunFam" id="3.30.43.10:FF:000010">
    <property type="entry name" value="probable D-lactate dehydrogenase, mitochondrial"/>
    <property type="match status" value="1"/>
</dbReference>
<dbReference type="SUPFAM" id="SSF55103">
    <property type="entry name" value="FAD-linked oxidases, C-terminal domain"/>
    <property type="match status" value="1"/>
</dbReference>